<reference evidence="1 2" key="1">
    <citation type="journal article" date="2016" name="Nat. Commun.">
        <title>Thousands of microbial genomes shed light on interconnected biogeochemical processes in an aquifer system.</title>
        <authorList>
            <person name="Anantharaman K."/>
            <person name="Brown C.T."/>
            <person name="Hug L.A."/>
            <person name="Sharon I."/>
            <person name="Castelle C.J."/>
            <person name="Probst A.J."/>
            <person name="Thomas B.C."/>
            <person name="Singh A."/>
            <person name="Wilkins M.J."/>
            <person name="Karaoz U."/>
            <person name="Brodie E.L."/>
            <person name="Williams K.H."/>
            <person name="Hubbard S.S."/>
            <person name="Banfield J.F."/>
        </authorList>
    </citation>
    <scope>NUCLEOTIDE SEQUENCE [LARGE SCALE GENOMIC DNA]</scope>
</reference>
<dbReference type="Proteomes" id="UP000176504">
    <property type="component" value="Unassembled WGS sequence"/>
</dbReference>
<sequence>MATRKYGVNVVSLYPWCLGPNARERTIKLAYRAGFNGIQALPLRGWDLANVKKWERWVISYEDAWNFGPLWKMPLRHLGILPTAPTWWDALFFQRANSPVMKALPSMHHWGEGILTEIHPELGTDHRLYIEKATQGHMMVWDTYHVQRPLRSGGPGIQDWPRLLGAVCDAIKLIHVHPVGDEEGSLLAGTGEIASMLKMLKKYVNPEVPVILEITPRITTPTKTRMRLTKLLRATQQFFEIILS</sequence>
<organism evidence="1 2">
    <name type="scientific">candidate division WWE3 bacterium RIFCSPLOWO2_01_FULL_41_18</name>
    <dbReference type="NCBI Taxonomy" id="1802625"/>
    <lineage>
        <taxon>Bacteria</taxon>
        <taxon>Katanobacteria</taxon>
    </lineage>
</organism>
<dbReference type="EMBL" id="MEVI01000001">
    <property type="protein sequence ID" value="OGC55860.1"/>
    <property type="molecule type" value="Genomic_DNA"/>
</dbReference>
<protein>
    <recommendedName>
        <fullName evidence="3">Xylose isomerase-like TIM barrel domain-containing protein</fullName>
    </recommendedName>
</protein>
<accession>A0A1F4VFW4</accession>
<dbReference type="SUPFAM" id="SSF51658">
    <property type="entry name" value="Xylose isomerase-like"/>
    <property type="match status" value="1"/>
</dbReference>
<comment type="caution">
    <text evidence="1">The sequence shown here is derived from an EMBL/GenBank/DDBJ whole genome shotgun (WGS) entry which is preliminary data.</text>
</comment>
<gene>
    <name evidence="1" type="ORF">A3A78_02370</name>
</gene>
<dbReference type="AlphaFoldDB" id="A0A1F4VFW4"/>
<evidence type="ECO:0000313" key="2">
    <source>
        <dbReference type="Proteomes" id="UP000176504"/>
    </source>
</evidence>
<proteinExistence type="predicted"/>
<evidence type="ECO:0000313" key="1">
    <source>
        <dbReference type="EMBL" id="OGC55860.1"/>
    </source>
</evidence>
<evidence type="ECO:0008006" key="3">
    <source>
        <dbReference type="Google" id="ProtNLM"/>
    </source>
</evidence>
<dbReference type="InterPro" id="IPR036237">
    <property type="entry name" value="Xyl_isomerase-like_sf"/>
</dbReference>
<name>A0A1F4VFW4_UNCKA</name>